<evidence type="ECO:0000256" key="1">
    <source>
        <dbReference type="ARBA" id="ARBA00004434"/>
    </source>
</evidence>
<name>A0A9P7V6U5_9ASCO</name>
<comment type="pathway">
    <text evidence="2">Energy metabolism; oxidative phosphorylation.</text>
</comment>
<evidence type="ECO:0000256" key="7">
    <source>
        <dbReference type="ARBA" id="ARBA00022989"/>
    </source>
</evidence>
<evidence type="ECO:0000256" key="2">
    <source>
        <dbReference type="ARBA" id="ARBA00004673"/>
    </source>
</evidence>
<evidence type="ECO:0000256" key="10">
    <source>
        <dbReference type="ARBA" id="ARBA00023136"/>
    </source>
</evidence>
<evidence type="ECO:0000256" key="3">
    <source>
        <dbReference type="ARBA" id="ARBA00008135"/>
    </source>
</evidence>
<keyword evidence="8" id="KW-0560">Oxidoreductase</keyword>
<keyword evidence="10 11" id="KW-0472">Membrane</keyword>
<dbReference type="GO" id="GO:0045277">
    <property type="term" value="C:respiratory chain complex IV"/>
    <property type="evidence" value="ECO:0007669"/>
    <property type="project" value="InterPro"/>
</dbReference>
<dbReference type="InterPro" id="IPR036639">
    <property type="entry name" value="Cyt_c_oxidase_su4_sf"/>
</dbReference>
<evidence type="ECO:0000256" key="11">
    <source>
        <dbReference type="SAM" id="Phobius"/>
    </source>
</evidence>
<organism evidence="12 13">
    <name type="scientific">Scheffersomyces spartinae</name>
    <dbReference type="NCBI Taxonomy" id="45513"/>
    <lineage>
        <taxon>Eukaryota</taxon>
        <taxon>Fungi</taxon>
        <taxon>Dikarya</taxon>
        <taxon>Ascomycota</taxon>
        <taxon>Saccharomycotina</taxon>
        <taxon>Pichiomycetes</taxon>
        <taxon>Debaryomycetaceae</taxon>
        <taxon>Scheffersomyces</taxon>
    </lineage>
</organism>
<keyword evidence="7 11" id="KW-1133">Transmembrane helix</keyword>
<evidence type="ECO:0000256" key="8">
    <source>
        <dbReference type="ARBA" id="ARBA00023002"/>
    </source>
</evidence>
<evidence type="ECO:0000313" key="12">
    <source>
        <dbReference type="EMBL" id="KAG7192459.1"/>
    </source>
</evidence>
<keyword evidence="4 11" id="KW-0812">Transmembrane</keyword>
<comment type="subcellular location">
    <subcellularLocation>
        <location evidence="1">Mitochondrion inner membrane</location>
        <topology evidence="1">Single-pass membrane protein</topology>
    </subcellularLocation>
</comment>
<feature type="transmembrane region" description="Helical" evidence="11">
    <location>
        <begin position="94"/>
        <end position="116"/>
    </location>
</feature>
<dbReference type="Pfam" id="PF02936">
    <property type="entry name" value="COX4"/>
    <property type="match status" value="1"/>
</dbReference>
<evidence type="ECO:0000256" key="5">
    <source>
        <dbReference type="ARBA" id="ARBA00022792"/>
    </source>
</evidence>
<evidence type="ECO:0000256" key="6">
    <source>
        <dbReference type="ARBA" id="ARBA00022946"/>
    </source>
</evidence>
<dbReference type="CDD" id="cd00922">
    <property type="entry name" value="Cyt_c_Oxidase_IV"/>
    <property type="match status" value="1"/>
</dbReference>
<dbReference type="EMBL" id="JAHMUF010000018">
    <property type="protein sequence ID" value="KAG7192459.1"/>
    <property type="molecule type" value="Genomic_DNA"/>
</dbReference>
<dbReference type="RefSeq" id="XP_043048009.1">
    <property type="nucleotide sequence ID" value="XM_043192641.1"/>
</dbReference>
<keyword evidence="5" id="KW-0999">Mitochondrion inner membrane</keyword>
<evidence type="ECO:0000256" key="9">
    <source>
        <dbReference type="ARBA" id="ARBA00023128"/>
    </source>
</evidence>
<proteinExistence type="inferred from homology"/>
<dbReference type="InterPro" id="IPR004203">
    <property type="entry name" value="Cyt_c_oxidase_su4_fam"/>
</dbReference>
<accession>A0A9P7V6U5</accession>
<dbReference type="GeneID" id="66115234"/>
<comment type="similarity">
    <text evidence="3">Belongs to the cytochrome c oxidase IV family.</text>
</comment>
<dbReference type="Proteomes" id="UP000790833">
    <property type="component" value="Unassembled WGS sequence"/>
</dbReference>
<gene>
    <name evidence="12" type="primary">COX5A</name>
    <name evidence="12" type="ORF">KQ657_001860</name>
</gene>
<comment type="caution">
    <text evidence="12">The sequence shown here is derived from an EMBL/GenBank/DDBJ whole genome shotgun (WGS) entry which is preliminary data.</text>
</comment>
<evidence type="ECO:0000256" key="4">
    <source>
        <dbReference type="ARBA" id="ARBA00022692"/>
    </source>
</evidence>
<dbReference type="FunFam" id="1.10.442.10:FF:000002">
    <property type="entry name" value="Cytochrome c oxidase subunit V"/>
    <property type="match status" value="1"/>
</dbReference>
<keyword evidence="6" id="KW-0809">Transit peptide</keyword>
<evidence type="ECO:0000313" key="13">
    <source>
        <dbReference type="Proteomes" id="UP000790833"/>
    </source>
</evidence>
<dbReference type="GO" id="GO:0006123">
    <property type="term" value="P:mitochondrial electron transport, cytochrome c to oxygen"/>
    <property type="evidence" value="ECO:0007669"/>
    <property type="project" value="InterPro"/>
</dbReference>
<sequence length="151" mass="16856">MFRQSIQRVALRSQSTVTQTAPRALSNAHIGKLEARWESLSKQDQTTLIDELKARQVLPWSELTPAEKKAAYYISFGEWGPRQPLYLPGERAKVFWGTVGGCLAGIALFAGIRSLAPGPEPVSMNREWQEASDEYLKSKNANPFTGYSQVQ</sequence>
<dbReference type="OrthoDB" id="186013at2759"/>
<dbReference type="SUPFAM" id="SSF81406">
    <property type="entry name" value="Mitochondrial cytochrome c oxidase subunit IV"/>
    <property type="match status" value="1"/>
</dbReference>
<dbReference type="Gene3D" id="1.10.442.10">
    <property type="entry name" value="Cytochrome c oxidase subunit IV"/>
    <property type="match status" value="1"/>
</dbReference>
<protein>
    <submittedName>
        <fullName evidence="12">Cytochrome c oxidase subunit 5A</fullName>
    </submittedName>
</protein>
<reference evidence="12" key="1">
    <citation type="submission" date="2021-03" db="EMBL/GenBank/DDBJ databases">
        <authorList>
            <person name="Palmer J.M."/>
        </authorList>
    </citation>
    <scope>NUCLEOTIDE SEQUENCE</scope>
    <source>
        <strain evidence="12">ARV_011</strain>
    </source>
</reference>
<dbReference type="PANTHER" id="PTHR10707:SF10">
    <property type="entry name" value="CYTOCHROME C OXIDASE SUBUNIT 4"/>
    <property type="match status" value="1"/>
</dbReference>
<keyword evidence="9" id="KW-0496">Mitochondrion</keyword>
<dbReference type="PANTHER" id="PTHR10707">
    <property type="entry name" value="CYTOCHROME C OXIDASE SUBUNIT IV"/>
    <property type="match status" value="1"/>
</dbReference>
<dbReference type="GO" id="GO:0016491">
    <property type="term" value="F:oxidoreductase activity"/>
    <property type="evidence" value="ECO:0007669"/>
    <property type="project" value="UniProtKB-KW"/>
</dbReference>
<dbReference type="GO" id="GO:0005743">
    <property type="term" value="C:mitochondrial inner membrane"/>
    <property type="evidence" value="ECO:0007669"/>
    <property type="project" value="UniProtKB-SubCell"/>
</dbReference>
<dbReference type="AlphaFoldDB" id="A0A9P7V6U5"/>
<keyword evidence="13" id="KW-1185">Reference proteome</keyword>